<sequence length="197" mass="21644">MEEDRYVVRHDRWRTVVWIWLCGGVFTAVVMAAVLVAGDNVPSPVVAIIGGGMTLTVLVLSGVVLMDRDVDTDGVELTLGRDGVYLGGRPGRRLSWPQVRRMTVYVGPDHVEAGTEFWSSPRPAGECCVEFDDGTGPVQGRHRVVRGLRREFPDADAIVELRNALLRYAPRRVMTGHRPGRPQAQDAGSDAEHTDEG</sequence>
<name>A0A8J4DUJ7_9ACTN</name>
<feature type="region of interest" description="Disordered" evidence="1">
    <location>
        <begin position="172"/>
        <end position="197"/>
    </location>
</feature>
<dbReference type="EMBL" id="BOPF01000047">
    <property type="protein sequence ID" value="GIJ51385.1"/>
    <property type="molecule type" value="Genomic_DNA"/>
</dbReference>
<proteinExistence type="predicted"/>
<keyword evidence="4" id="KW-1185">Reference proteome</keyword>
<keyword evidence="2" id="KW-0812">Transmembrane</keyword>
<evidence type="ECO:0008006" key="5">
    <source>
        <dbReference type="Google" id="ProtNLM"/>
    </source>
</evidence>
<evidence type="ECO:0000313" key="4">
    <source>
        <dbReference type="Proteomes" id="UP000619260"/>
    </source>
</evidence>
<reference evidence="3" key="1">
    <citation type="submission" date="2021-01" db="EMBL/GenBank/DDBJ databases">
        <title>Whole genome shotgun sequence of Virgisporangium aliadipatigenens NBRC 105644.</title>
        <authorList>
            <person name="Komaki H."/>
            <person name="Tamura T."/>
        </authorList>
    </citation>
    <scope>NUCLEOTIDE SEQUENCE</scope>
    <source>
        <strain evidence="3">NBRC 105644</strain>
    </source>
</reference>
<keyword evidence="2" id="KW-1133">Transmembrane helix</keyword>
<gene>
    <name evidence="3" type="ORF">Val02_82710</name>
</gene>
<feature type="transmembrane region" description="Helical" evidence="2">
    <location>
        <begin position="15"/>
        <end position="38"/>
    </location>
</feature>
<dbReference type="Proteomes" id="UP000619260">
    <property type="component" value="Unassembled WGS sequence"/>
</dbReference>
<evidence type="ECO:0000313" key="3">
    <source>
        <dbReference type="EMBL" id="GIJ51385.1"/>
    </source>
</evidence>
<dbReference type="AlphaFoldDB" id="A0A8J4DUJ7"/>
<keyword evidence="2" id="KW-0472">Membrane</keyword>
<comment type="caution">
    <text evidence="3">The sequence shown here is derived from an EMBL/GenBank/DDBJ whole genome shotgun (WGS) entry which is preliminary data.</text>
</comment>
<organism evidence="3 4">
    <name type="scientific">Virgisporangium aliadipatigenens</name>
    <dbReference type="NCBI Taxonomy" id="741659"/>
    <lineage>
        <taxon>Bacteria</taxon>
        <taxon>Bacillati</taxon>
        <taxon>Actinomycetota</taxon>
        <taxon>Actinomycetes</taxon>
        <taxon>Micromonosporales</taxon>
        <taxon>Micromonosporaceae</taxon>
        <taxon>Virgisporangium</taxon>
    </lineage>
</organism>
<evidence type="ECO:0000256" key="2">
    <source>
        <dbReference type="SAM" id="Phobius"/>
    </source>
</evidence>
<feature type="transmembrane region" description="Helical" evidence="2">
    <location>
        <begin position="44"/>
        <end position="65"/>
    </location>
</feature>
<accession>A0A8J4DUJ7</accession>
<protein>
    <recommendedName>
        <fullName evidence="5">PH domain-containing protein</fullName>
    </recommendedName>
</protein>
<evidence type="ECO:0000256" key="1">
    <source>
        <dbReference type="SAM" id="MobiDB-lite"/>
    </source>
</evidence>